<sequence>MNAHSIRHAWFPPAIPKRKHDNREFDSESEWPSTYRPLSEPTLESRPTKRLRQLEGDLAELTLRARNPLSEEPITINTDPEALSPPYSHPRAHSNQTHDVPLDGEAEPYISSIYEFASPHIGSRSSVASLPLQGEVSEVNTSDEEYEMKEDVEGQQMNGSRIGGGVFVRGEEGVPGYTVYEPENGPEKRKRKVEDDEHGLNKRGKRSWYEPEKDRECFVSLATYTSYSCTRVGVVVLDLDSSEDESVTRSPRRRRSAFSLTAASQKSSSSRSRSQTETREDTPEFVINPKLLLHISSTSSVPSIPREENSTQAVILYKPAPWITEPHEGEPEVTDIENIVPESSIPMEASPLVQDDDAMDIDS</sequence>
<proteinExistence type="predicted"/>
<feature type="region of interest" description="Disordered" evidence="1">
    <location>
        <begin position="1"/>
        <end position="106"/>
    </location>
</feature>
<accession>L8WJT4</accession>
<evidence type="ECO:0000313" key="2">
    <source>
        <dbReference type="EMBL" id="ELU36624.1"/>
    </source>
</evidence>
<gene>
    <name evidence="2" type="ORF">AG1IA_09341</name>
</gene>
<comment type="caution">
    <text evidence="2">The sequence shown here is derived from an EMBL/GenBank/DDBJ whole genome shotgun (WGS) entry which is preliminary data.</text>
</comment>
<evidence type="ECO:0000256" key="1">
    <source>
        <dbReference type="SAM" id="MobiDB-lite"/>
    </source>
</evidence>
<dbReference type="HOGENOM" id="CLU_821783_0_0_1"/>
<dbReference type="STRING" id="983506.L8WJT4"/>
<evidence type="ECO:0000313" key="3">
    <source>
        <dbReference type="Proteomes" id="UP000011668"/>
    </source>
</evidence>
<feature type="compositionally biased region" description="Acidic residues" evidence="1">
    <location>
        <begin position="354"/>
        <end position="363"/>
    </location>
</feature>
<feature type="region of interest" description="Disordered" evidence="1">
    <location>
        <begin position="148"/>
        <end position="207"/>
    </location>
</feature>
<dbReference type="AlphaFoldDB" id="L8WJT4"/>
<dbReference type="OrthoDB" id="3364141at2759"/>
<protein>
    <submittedName>
        <fullName evidence="2">Uncharacterized protein</fullName>
    </submittedName>
</protein>
<name>L8WJT4_THACA</name>
<dbReference type="Proteomes" id="UP000011668">
    <property type="component" value="Unassembled WGS sequence"/>
</dbReference>
<feature type="region of interest" description="Disordered" evidence="1">
    <location>
        <begin position="343"/>
        <end position="363"/>
    </location>
</feature>
<reference evidence="2 3" key="1">
    <citation type="journal article" date="2013" name="Nat. Commun.">
        <title>The evolution and pathogenic mechanisms of the rice sheath blight pathogen.</title>
        <authorList>
            <person name="Zheng A."/>
            <person name="Lin R."/>
            <person name="Xu L."/>
            <person name="Qin P."/>
            <person name="Tang C."/>
            <person name="Ai P."/>
            <person name="Zhang D."/>
            <person name="Liu Y."/>
            <person name="Sun Z."/>
            <person name="Feng H."/>
            <person name="Wang Y."/>
            <person name="Chen Y."/>
            <person name="Liang X."/>
            <person name="Fu R."/>
            <person name="Li Q."/>
            <person name="Zhang J."/>
            <person name="Yu X."/>
            <person name="Xie Z."/>
            <person name="Ding L."/>
            <person name="Guan P."/>
            <person name="Tang J."/>
            <person name="Liang Y."/>
            <person name="Wang S."/>
            <person name="Deng Q."/>
            <person name="Li S."/>
            <person name="Zhu J."/>
            <person name="Wang L."/>
            <person name="Liu H."/>
            <person name="Li P."/>
        </authorList>
    </citation>
    <scope>NUCLEOTIDE SEQUENCE [LARGE SCALE GENOMIC DNA]</scope>
    <source>
        <strain evidence="3">AG-1 IA</strain>
    </source>
</reference>
<feature type="compositionally biased region" description="Low complexity" evidence="1">
    <location>
        <begin position="259"/>
        <end position="273"/>
    </location>
</feature>
<keyword evidence="3" id="KW-1185">Reference proteome</keyword>
<organism evidence="2 3">
    <name type="scientific">Thanatephorus cucumeris (strain AG1-IA)</name>
    <name type="common">Rice sheath blight fungus</name>
    <name type="synonym">Rhizoctonia solani</name>
    <dbReference type="NCBI Taxonomy" id="983506"/>
    <lineage>
        <taxon>Eukaryota</taxon>
        <taxon>Fungi</taxon>
        <taxon>Dikarya</taxon>
        <taxon>Basidiomycota</taxon>
        <taxon>Agaricomycotina</taxon>
        <taxon>Agaricomycetes</taxon>
        <taxon>Cantharellales</taxon>
        <taxon>Ceratobasidiaceae</taxon>
        <taxon>Rhizoctonia</taxon>
        <taxon>Rhizoctonia solani AG-1</taxon>
    </lineage>
</organism>
<dbReference type="EMBL" id="AFRT01003201">
    <property type="protein sequence ID" value="ELU36624.1"/>
    <property type="molecule type" value="Genomic_DNA"/>
</dbReference>
<feature type="region of interest" description="Disordered" evidence="1">
    <location>
        <begin position="241"/>
        <end position="283"/>
    </location>
</feature>